<dbReference type="PANTHER" id="PTHR30042:SF2">
    <property type="entry name" value="POTASSIUM-TRANSPORTING ATPASE KDPC SUBUNIT"/>
    <property type="match status" value="1"/>
</dbReference>
<keyword evidence="5 11" id="KW-0547">Nucleotide-binding</keyword>
<evidence type="ECO:0000256" key="4">
    <source>
        <dbReference type="ARBA" id="ARBA00022692"/>
    </source>
</evidence>
<keyword evidence="2 11" id="KW-1003">Cell membrane</keyword>
<dbReference type="HAMAP" id="MF_00276">
    <property type="entry name" value="KdpC"/>
    <property type="match status" value="1"/>
</dbReference>
<evidence type="ECO:0000256" key="1">
    <source>
        <dbReference type="ARBA" id="ARBA00022448"/>
    </source>
</evidence>
<keyword evidence="3 11" id="KW-0633">Potassium transport</keyword>
<comment type="similarity">
    <text evidence="11">Belongs to the KdpC family.</text>
</comment>
<evidence type="ECO:0000313" key="13">
    <source>
        <dbReference type="Proteomes" id="UP000076609"/>
    </source>
</evidence>
<keyword evidence="1 11" id="KW-0813">Transport</keyword>
<protein>
    <recommendedName>
        <fullName evidence="11">Potassium-transporting ATPase KdpC subunit</fullName>
    </recommendedName>
    <alternativeName>
        <fullName evidence="11">ATP phosphohydrolase [potassium-transporting] C chain</fullName>
    </alternativeName>
    <alternativeName>
        <fullName evidence="11">Potassium-binding and translocating subunit C</fullName>
    </alternativeName>
    <alternativeName>
        <fullName evidence="11">Potassium-translocating ATPase C chain</fullName>
    </alternativeName>
</protein>
<evidence type="ECO:0000256" key="10">
    <source>
        <dbReference type="ARBA" id="ARBA00023136"/>
    </source>
</evidence>
<dbReference type="Pfam" id="PF02669">
    <property type="entry name" value="KdpC"/>
    <property type="match status" value="1"/>
</dbReference>
<dbReference type="PANTHER" id="PTHR30042">
    <property type="entry name" value="POTASSIUM-TRANSPORTING ATPASE C CHAIN"/>
    <property type="match status" value="1"/>
</dbReference>
<keyword evidence="8 11" id="KW-1133">Transmembrane helix</keyword>
<gene>
    <name evidence="11" type="primary">kdpC</name>
    <name evidence="12" type="ORF">AVT10_03385</name>
</gene>
<evidence type="ECO:0000313" key="12">
    <source>
        <dbReference type="EMBL" id="KZE15388.1"/>
    </source>
</evidence>
<comment type="subcellular location">
    <subcellularLocation>
        <location evidence="11">Cell membrane</location>
        <topology evidence="11">Single-pass membrane protein</topology>
    </subcellularLocation>
</comment>
<dbReference type="NCBIfam" id="NF001454">
    <property type="entry name" value="PRK00315.1"/>
    <property type="match status" value="1"/>
</dbReference>
<keyword evidence="10 11" id="KW-0472">Membrane</keyword>
<dbReference type="InterPro" id="IPR003820">
    <property type="entry name" value="KdpC"/>
</dbReference>
<dbReference type="EMBL" id="LQQO01000012">
    <property type="protein sequence ID" value="KZE15388.1"/>
    <property type="molecule type" value="Genomic_DNA"/>
</dbReference>
<evidence type="ECO:0000256" key="7">
    <source>
        <dbReference type="ARBA" id="ARBA00022958"/>
    </source>
</evidence>
<reference evidence="13" key="1">
    <citation type="submission" date="2016-01" db="EMBL/GenBank/DDBJ databases">
        <title>Draft genome of Chromobacterium sp. F49.</title>
        <authorList>
            <person name="Hong K.W."/>
        </authorList>
    </citation>
    <scope>NUCLEOTIDE SEQUENCE [LARGE SCALE GENOMIC DNA]</scope>
    <source>
        <strain evidence="13">CN3</strain>
    </source>
</reference>
<dbReference type="NCBIfam" id="TIGR00681">
    <property type="entry name" value="kdpC"/>
    <property type="match status" value="1"/>
</dbReference>
<dbReference type="RefSeq" id="WP_066689866.1">
    <property type="nucleotide sequence ID" value="NZ_CP117025.1"/>
</dbReference>
<keyword evidence="7 11" id="KW-0630">Potassium</keyword>
<keyword evidence="6 11" id="KW-0067">ATP-binding</keyword>
<sequence>MNKDFSSALRPAIVMTLLFATLLGLGYPLAMTGIGQALFPAQANGSLVRDDAGRVIGSSVVGQAFTTDRYFQTRPSAAGKGYDGLASSGSNLGPTSKALMERVTTDVAKQRAEAVNGPLPADLVTTSGSGLDPDLSPTAALAQAPRVARVRGIGVDAVRRLVTETTETSVLGDPTVNVLALNRALDRLAPAPR</sequence>
<keyword evidence="13" id="KW-1185">Reference proteome</keyword>
<evidence type="ECO:0000256" key="9">
    <source>
        <dbReference type="ARBA" id="ARBA00023065"/>
    </source>
</evidence>
<comment type="caution">
    <text evidence="12">The sequence shown here is derived from an EMBL/GenBank/DDBJ whole genome shotgun (WGS) entry which is preliminary data.</text>
</comment>
<organism evidence="12 13">
    <name type="scientific">Sphingomonas hankookensis</name>
    <dbReference type="NCBI Taxonomy" id="563996"/>
    <lineage>
        <taxon>Bacteria</taxon>
        <taxon>Pseudomonadati</taxon>
        <taxon>Pseudomonadota</taxon>
        <taxon>Alphaproteobacteria</taxon>
        <taxon>Sphingomonadales</taxon>
        <taxon>Sphingomonadaceae</taxon>
        <taxon>Sphingomonas</taxon>
    </lineage>
</organism>
<feature type="transmembrane region" description="Helical" evidence="11">
    <location>
        <begin position="12"/>
        <end position="30"/>
    </location>
</feature>
<evidence type="ECO:0000256" key="2">
    <source>
        <dbReference type="ARBA" id="ARBA00022475"/>
    </source>
</evidence>
<keyword evidence="9 11" id="KW-0406">Ion transport</keyword>
<comment type="subunit">
    <text evidence="11">The system is composed of three essential subunits: KdpA, KdpB and KdpC.</text>
</comment>
<proteinExistence type="inferred from homology"/>
<evidence type="ECO:0000256" key="5">
    <source>
        <dbReference type="ARBA" id="ARBA00022741"/>
    </source>
</evidence>
<name>A0ABR5YCW3_9SPHN</name>
<dbReference type="PIRSF" id="PIRSF001296">
    <property type="entry name" value="K_ATPase_KdpC"/>
    <property type="match status" value="1"/>
</dbReference>
<dbReference type="Proteomes" id="UP000076609">
    <property type="component" value="Unassembled WGS sequence"/>
</dbReference>
<evidence type="ECO:0000256" key="3">
    <source>
        <dbReference type="ARBA" id="ARBA00022538"/>
    </source>
</evidence>
<keyword evidence="4 11" id="KW-0812">Transmembrane</keyword>
<evidence type="ECO:0000256" key="8">
    <source>
        <dbReference type="ARBA" id="ARBA00022989"/>
    </source>
</evidence>
<accession>A0ABR5YCW3</accession>
<evidence type="ECO:0000256" key="11">
    <source>
        <dbReference type="HAMAP-Rule" id="MF_00276"/>
    </source>
</evidence>
<evidence type="ECO:0000256" key="6">
    <source>
        <dbReference type="ARBA" id="ARBA00022840"/>
    </source>
</evidence>
<comment type="function">
    <text evidence="11">Part of the high-affinity ATP-driven potassium transport (or Kdp) system, which catalyzes the hydrolysis of ATP coupled with the electrogenic transport of potassium into the cytoplasm. This subunit acts as a catalytic chaperone that increases the ATP-binding affinity of the ATP-hydrolyzing subunit KdpB by the formation of a transient KdpB/KdpC/ATP ternary complex.</text>
</comment>